<sequence>MSDLKNIFDISGRAMSAQLVRLNTIASNLANAGSMEGSREAAYKAIRPVFETEYSENFKRNGVASTSVTEIVQLEREPEAIYMPSHPKSDENGFVYVAAVSQEEEMVDMMEANRQYQNNVEVITTIKALMMQTVNLGK</sequence>
<keyword evidence="4 6" id="KW-0975">Bacterial flagellum</keyword>
<dbReference type="eggNOG" id="COG1558">
    <property type="taxonomic scope" value="Bacteria"/>
</dbReference>
<dbReference type="InterPro" id="IPR006299">
    <property type="entry name" value="FlgC"/>
</dbReference>
<name>J9DHW7_9PROT</name>
<dbReference type="AlphaFoldDB" id="J9DHW7"/>
<dbReference type="STRING" id="1220535.IMCC14465_12920"/>
<dbReference type="PANTHER" id="PTHR30435:SF2">
    <property type="entry name" value="FLAGELLAR BASAL-BODY ROD PROTEIN FLGC"/>
    <property type="match status" value="1"/>
</dbReference>
<evidence type="ECO:0000259" key="8">
    <source>
        <dbReference type="Pfam" id="PF06429"/>
    </source>
</evidence>
<evidence type="ECO:0000313" key="10">
    <source>
        <dbReference type="Proteomes" id="UP000004836"/>
    </source>
</evidence>
<organism evidence="9 10">
    <name type="scientific">alpha proteobacterium IMCC14465</name>
    <dbReference type="NCBI Taxonomy" id="1220535"/>
    <lineage>
        <taxon>Bacteria</taxon>
        <taxon>Pseudomonadati</taxon>
        <taxon>Pseudomonadota</taxon>
        <taxon>Alphaproteobacteria</taxon>
        <taxon>PS1 clade</taxon>
    </lineage>
</organism>
<keyword evidence="10" id="KW-1185">Reference proteome</keyword>
<proteinExistence type="inferred from homology"/>
<dbReference type="Proteomes" id="UP000004836">
    <property type="component" value="Unassembled WGS sequence"/>
</dbReference>
<dbReference type="GO" id="GO:0071978">
    <property type="term" value="P:bacterial-type flagellum-dependent swarming motility"/>
    <property type="evidence" value="ECO:0007669"/>
    <property type="project" value="TreeGrafter"/>
</dbReference>
<protein>
    <recommendedName>
        <fullName evidence="3 6">Flagellar basal-body rod protein FlgC</fullName>
    </recommendedName>
</protein>
<evidence type="ECO:0000256" key="3">
    <source>
        <dbReference type="ARBA" id="ARBA00017941"/>
    </source>
</evidence>
<evidence type="ECO:0000259" key="7">
    <source>
        <dbReference type="Pfam" id="PF00460"/>
    </source>
</evidence>
<comment type="subunit">
    <text evidence="5 6">The basal body constitutes a major portion of the flagellar organelle and consists of four rings (L,P,S, and M) mounted on a central rod. The rod consists of about 26 subunits of FlgG in the distal portion, and FlgB, FlgC and FlgF are thought to build up the proximal portion of the rod with about 6 subunits each.</text>
</comment>
<dbReference type="Pfam" id="PF06429">
    <property type="entry name" value="Flg_bbr_C"/>
    <property type="match status" value="1"/>
</dbReference>
<comment type="similarity">
    <text evidence="2">Belongs to the flagella basal body rod proteins family.</text>
</comment>
<feature type="domain" description="Flagellar basal-body/hook protein C-terminal" evidence="8">
    <location>
        <begin position="92"/>
        <end position="136"/>
    </location>
</feature>
<dbReference type="InterPro" id="IPR001444">
    <property type="entry name" value="Flag_bb_rod_N"/>
</dbReference>
<evidence type="ECO:0000256" key="4">
    <source>
        <dbReference type="ARBA" id="ARBA00023143"/>
    </source>
</evidence>
<feature type="domain" description="Flagellar basal body rod protein N-terminal" evidence="7">
    <location>
        <begin position="9"/>
        <end position="32"/>
    </location>
</feature>
<evidence type="ECO:0000256" key="1">
    <source>
        <dbReference type="ARBA" id="ARBA00004117"/>
    </source>
</evidence>
<evidence type="ECO:0000256" key="6">
    <source>
        <dbReference type="RuleBase" id="RU362062"/>
    </source>
</evidence>
<comment type="caution">
    <text evidence="9">The sequence shown here is derived from an EMBL/GenBank/DDBJ whole genome shotgun (WGS) entry which is preliminary data.</text>
</comment>
<evidence type="ECO:0000256" key="2">
    <source>
        <dbReference type="ARBA" id="ARBA00009677"/>
    </source>
</evidence>
<dbReference type="Pfam" id="PF00460">
    <property type="entry name" value="Flg_bb_rod"/>
    <property type="match status" value="1"/>
</dbReference>
<dbReference type="EMBL" id="ALYF01000003">
    <property type="protein sequence ID" value="EJW21496.1"/>
    <property type="molecule type" value="Genomic_DNA"/>
</dbReference>
<dbReference type="OrthoDB" id="9813951at2"/>
<reference evidence="9 10" key="1">
    <citation type="journal article" date="2012" name="J. Bacteriol.">
        <title>Genome Sequence of Strain IMCC14465, Isolated from the East Sea, Belonging to the PS1 Clade of Alphaproteobacteria.</title>
        <authorList>
            <person name="Yang S.J."/>
            <person name="Kang I."/>
            <person name="Cho J.C."/>
        </authorList>
    </citation>
    <scope>NUCLEOTIDE SEQUENCE [LARGE SCALE GENOMIC DNA]</scope>
    <source>
        <strain evidence="9 10">IMCC14465</strain>
    </source>
</reference>
<gene>
    <name evidence="9" type="ORF">IMCC14465_12920</name>
</gene>
<dbReference type="InterPro" id="IPR010930">
    <property type="entry name" value="Flg_bb/hook_C_dom"/>
</dbReference>
<dbReference type="PATRIC" id="fig|1220535.3.peg.1284"/>
<evidence type="ECO:0000313" key="9">
    <source>
        <dbReference type="EMBL" id="EJW21496.1"/>
    </source>
</evidence>
<dbReference type="PANTHER" id="PTHR30435">
    <property type="entry name" value="FLAGELLAR PROTEIN"/>
    <property type="match status" value="1"/>
</dbReference>
<dbReference type="NCBIfam" id="TIGR01395">
    <property type="entry name" value="FlgC"/>
    <property type="match status" value="1"/>
</dbReference>
<comment type="subcellular location">
    <subcellularLocation>
        <location evidence="1 6">Bacterial flagellum basal body</location>
    </subcellularLocation>
</comment>
<accession>J9DHW7</accession>
<dbReference type="GO" id="GO:0030694">
    <property type="term" value="C:bacterial-type flagellum basal body, rod"/>
    <property type="evidence" value="ECO:0007669"/>
    <property type="project" value="UniProtKB-UniRule"/>
</dbReference>
<evidence type="ECO:0000256" key="5">
    <source>
        <dbReference type="ARBA" id="ARBA00025933"/>
    </source>
</evidence>